<keyword evidence="7" id="KW-0406">Ion transport</keyword>
<feature type="domain" description="Cation/H+ exchanger transmembrane" evidence="12">
    <location>
        <begin position="56"/>
        <end position="432"/>
    </location>
</feature>
<keyword evidence="3" id="KW-0050">Antiport</keyword>
<evidence type="ECO:0000256" key="9">
    <source>
        <dbReference type="ARBA" id="ARBA00023201"/>
    </source>
</evidence>
<feature type="transmembrane region" description="Helical" evidence="11">
    <location>
        <begin position="339"/>
        <end position="358"/>
    </location>
</feature>
<gene>
    <name evidence="13" type="ORF">CHYS00102_LOCUS3528</name>
</gene>
<evidence type="ECO:0000256" key="8">
    <source>
        <dbReference type="ARBA" id="ARBA00023136"/>
    </source>
</evidence>
<dbReference type="GO" id="GO:0006814">
    <property type="term" value="P:sodium ion transport"/>
    <property type="evidence" value="ECO:0007669"/>
    <property type="project" value="UniProtKB-KW"/>
</dbReference>
<keyword evidence="6" id="KW-0915">Sodium</keyword>
<dbReference type="Pfam" id="PF00999">
    <property type="entry name" value="Na_H_Exchanger"/>
    <property type="match status" value="1"/>
</dbReference>
<dbReference type="GO" id="GO:1902600">
    <property type="term" value="P:proton transmembrane transport"/>
    <property type="evidence" value="ECO:0007669"/>
    <property type="project" value="InterPro"/>
</dbReference>
<keyword evidence="5 11" id="KW-1133">Transmembrane helix</keyword>
<feature type="transmembrane region" description="Helical" evidence="11">
    <location>
        <begin position="314"/>
        <end position="333"/>
    </location>
</feature>
<feature type="transmembrane region" description="Helical" evidence="11">
    <location>
        <begin position="261"/>
        <end position="278"/>
    </location>
</feature>
<keyword evidence="2" id="KW-0813">Transport</keyword>
<feature type="transmembrane region" description="Helical" evidence="11">
    <location>
        <begin position="379"/>
        <end position="399"/>
    </location>
</feature>
<comment type="subcellular location">
    <subcellularLocation>
        <location evidence="1">Membrane</location>
        <topology evidence="1">Multi-pass membrane protein</topology>
    </subcellularLocation>
</comment>
<evidence type="ECO:0000259" key="12">
    <source>
        <dbReference type="Pfam" id="PF00999"/>
    </source>
</evidence>
<dbReference type="GO" id="GO:0015297">
    <property type="term" value="F:antiporter activity"/>
    <property type="evidence" value="ECO:0007669"/>
    <property type="project" value="UniProtKB-KW"/>
</dbReference>
<reference evidence="13" key="1">
    <citation type="submission" date="2021-01" db="EMBL/GenBank/DDBJ databases">
        <authorList>
            <person name="Corre E."/>
            <person name="Pelletier E."/>
            <person name="Niang G."/>
            <person name="Scheremetjew M."/>
            <person name="Finn R."/>
            <person name="Kale V."/>
            <person name="Holt S."/>
            <person name="Cochrane G."/>
            <person name="Meng A."/>
            <person name="Brown T."/>
            <person name="Cohen L."/>
        </authorList>
    </citation>
    <scope>NUCLEOTIDE SEQUENCE</scope>
    <source>
        <strain evidence="13">308</strain>
    </source>
</reference>
<feature type="transmembrane region" description="Helical" evidence="11">
    <location>
        <begin position="411"/>
        <end position="433"/>
    </location>
</feature>
<evidence type="ECO:0000256" key="5">
    <source>
        <dbReference type="ARBA" id="ARBA00022989"/>
    </source>
</evidence>
<dbReference type="AlphaFoldDB" id="A0A7S1B6J4"/>
<dbReference type="Gene3D" id="1.20.1530.20">
    <property type="match status" value="1"/>
</dbReference>
<evidence type="ECO:0000256" key="1">
    <source>
        <dbReference type="ARBA" id="ARBA00004141"/>
    </source>
</evidence>
<feature type="transmembrane region" description="Helical" evidence="11">
    <location>
        <begin position="40"/>
        <end position="62"/>
    </location>
</feature>
<sequence>MTLRLDETAANVFVRVLAEGGGNSDGTHHDDHHDDSHGGFGVHITFLQLYQSVVFITAILAAGKFAAAIKMPSLVGEIIVGIVLGPNLFNFVWNPEAFHMLGEIGLLLLVVEVGIDIDVTTLKLIGARGISIAIVGSVLPIVIGIGVAFAIGTDTKGAIAAGAAFGPTSLGIAINILKGAKIVNTPLGQLIIAAAIIDDMIAIVILSQLGALTGEVTVKSIVIPIVSAFLFLIVGGYIAVFQLPNVLDRFVFSKVADKNKGNASLTVMFALVVGLMPATKYSKASPLMGCFIAGLVFCSNHAAHHHFVSQMKRLLQWLMKIFFAATIGFQVPVKSFADGRVIGNGCLFTLALLGKLFTGLMVPNFTPNKRYTGLHMRDVLVVGFSMAAEGEFAFIIAVFAVTEGIIGEKLYASIVLAILLSTILAPFALRLTIAKYNKVTEKKIKDAEEMETKRMLSEVEDDEETKNLDKLTIFLCIQTHSDSGWGLLPRLMSSMMKLGLEIIDHRSWNPRGLNTTLINEIYVTDSVKLGAGQELDDRLFVVQSAILEAISQPTAKVKVHRWFPGIVEEIVEETIMDEDGTIRTIHKKEINVRERILQEAQMLMEEDKQKMLSATKEKTVEEIVGKVTFAKDSSMPEASENKIGGPTPRRRTRHKTFSTPIVGGADMFAESATENLPEGTTSVEIPTLVKKVKPEVSTLTLIAEEPSQSSQPNTTVRKRRIKTMSTPASGGVFATNSRSSLVNFGGKKSPKKEQTVKVIIDGNVYNVLLKSSAVDRIVASSTMSQIAPEDISVSRYAIDPHASVDTKLGGFVRRQESSKDAGDVWRRKSIRFNLPTVIDEP</sequence>
<evidence type="ECO:0000256" key="6">
    <source>
        <dbReference type="ARBA" id="ARBA00023053"/>
    </source>
</evidence>
<evidence type="ECO:0000256" key="7">
    <source>
        <dbReference type="ARBA" id="ARBA00023065"/>
    </source>
</evidence>
<feature type="region of interest" description="Disordered" evidence="10">
    <location>
        <begin position="634"/>
        <end position="654"/>
    </location>
</feature>
<dbReference type="PANTHER" id="PTHR43562:SF3">
    <property type="entry name" value="SODIUM ION_PROTON EXCHANGER (EUROFUNG)"/>
    <property type="match status" value="1"/>
</dbReference>
<keyword evidence="4 11" id="KW-0812">Transmembrane</keyword>
<accession>A0A7S1B6J4</accession>
<feature type="transmembrane region" description="Helical" evidence="11">
    <location>
        <begin position="189"/>
        <end position="209"/>
    </location>
</feature>
<feature type="transmembrane region" description="Helical" evidence="11">
    <location>
        <begin position="284"/>
        <end position="302"/>
    </location>
</feature>
<protein>
    <recommendedName>
        <fullName evidence="12">Cation/H+ exchanger transmembrane domain-containing protein</fullName>
    </recommendedName>
</protein>
<proteinExistence type="predicted"/>
<evidence type="ECO:0000313" key="13">
    <source>
        <dbReference type="EMBL" id="CAD8876350.1"/>
    </source>
</evidence>
<organism evidence="13">
    <name type="scientific">Corethron hystrix</name>
    <dbReference type="NCBI Taxonomy" id="216773"/>
    <lineage>
        <taxon>Eukaryota</taxon>
        <taxon>Sar</taxon>
        <taxon>Stramenopiles</taxon>
        <taxon>Ochrophyta</taxon>
        <taxon>Bacillariophyta</taxon>
        <taxon>Coscinodiscophyceae</taxon>
        <taxon>Corethrophycidae</taxon>
        <taxon>Corethrales</taxon>
        <taxon>Corethraceae</taxon>
        <taxon>Corethron</taxon>
    </lineage>
</organism>
<dbReference type="InterPro" id="IPR038770">
    <property type="entry name" value="Na+/solute_symporter_sf"/>
</dbReference>
<dbReference type="GO" id="GO:0016020">
    <property type="term" value="C:membrane"/>
    <property type="evidence" value="ECO:0007669"/>
    <property type="project" value="UniProtKB-SubCell"/>
</dbReference>
<feature type="transmembrane region" description="Helical" evidence="11">
    <location>
        <begin position="157"/>
        <end position="177"/>
    </location>
</feature>
<evidence type="ECO:0000256" key="3">
    <source>
        <dbReference type="ARBA" id="ARBA00022449"/>
    </source>
</evidence>
<keyword evidence="9" id="KW-0739">Sodium transport</keyword>
<feature type="transmembrane region" description="Helical" evidence="11">
    <location>
        <begin position="129"/>
        <end position="151"/>
    </location>
</feature>
<name>A0A7S1B6J4_9STRA</name>
<dbReference type="InterPro" id="IPR006153">
    <property type="entry name" value="Cation/H_exchanger_TM"/>
</dbReference>
<keyword evidence="8 11" id="KW-0472">Membrane</keyword>
<evidence type="ECO:0000256" key="11">
    <source>
        <dbReference type="SAM" id="Phobius"/>
    </source>
</evidence>
<feature type="transmembrane region" description="Helical" evidence="11">
    <location>
        <begin position="221"/>
        <end position="240"/>
    </location>
</feature>
<feature type="transmembrane region" description="Helical" evidence="11">
    <location>
        <begin position="98"/>
        <end position="117"/>
    </location>
</feature>
<evidence type="ECO:0000256" key="10">
    <source>
        <dbReference type="SAM" id="MobiDB-lite"/>
    </source>
</evidence>
<evidence type="ECO:0000256" key="4">
    <source>
        <dbReference type="ARBA" id="ARBA00022692"/>
    </source>
</evidence>
<evidence type="ECO:0000256" key="2">
    <source>
        <dbReference type="ARBA" id="ARBA00022448"/>
    </source>
</evidence>
<dbReference type="PANTHER" id="PTHR43562">
    <property type="entry name" value="NAPA-TYPE SODIUM/HYDROGEN ANTIPORTER"/>
    <property type="match status" value="1"/>
</dbReference>
<feature type="transmembrane region" description="Helical" evidence="11">
    <location>
        <begin position="74"/>
        <end position="92"/>
    </location>
</feature>
<dbReference type="EMBL" id="HBFR01005078">
    <property type="protein sequence ID" value="CAD8876350.1"/>
    <property type="molecule type" value="Transcribed_RNA"/>
</dbReference>